<dbReference type="PROSITE" id="PS50222">
    <property type="entry name" value="EF_HAND_2"/>
    <property type="match status" value="3"/>
</dbReference>
<keyword evidence="9" id="KW-0966">Cell projection</keyword>
<dbReference type="Gene3D" id="1.10.238.10">
    <property type="entry name" value="EF-hand"/>
    <property type="match status" value="1"/>
</dbReference>
<keyword evidence="8" id="KW-0969">Cilium</keyword>
<evidence type="ECO:0000256" key="6">
    <source>
        <dbReference type="ARBA" id="ARBA00022837"/>
    </source>
</evidence>
<keyword evidence="4" id="KW-0479">Metal-binding</keyword>
<dbReference type="SUPFAM" id="SSF47473">
    <property type="entry name" value="EF-hand"/>
    <property type="match status" value="1"/>
</dbReference>
<name>A0A7J6YA40_TRYCR</name>
<feature type="domain" description="EF-hand" evidence="11">
    <location>
        <begin position="228"/>
        <end position="263"/>
    </location>
</feature>
<evidence type="ECO:0000256" key="5">
    <source>
        <dbReference type="ARBA" id="ARBA00022737"/>
    </source>
</evidence>
<dbReference type="GO" id="GO:0031514">
    <property type="term" value="C:motile cilium"/>
    <property type="evidence" value="ECO:0007669"/>
    <property type="project" value="UniProtKB-SubCell"/>
</dbReference>
<protein>
    <recommendedName>
        <fullName evidence="11">EF-hand domain-containing protein</fullName>
    </recommendedName>
</protein>
<keyword evidence="7" id="KW-0282">Flagellum</keyword>
<dbReference type="InterPro" id="IPR002048">
    <property type="entry name" value="EF_hand_dom"/>
</dbReference>
<dbReference type="PRINTS" id="PR01362">
    <property type="entry name" value="CALFLAGIN"/>
</dbReference>
<evidence type="ECO:0000256" key="8">
    <source>
        <dbReference type="ARBA" id="ARBA00023069"/>
    </source>
</evidence>
<evidence type="ECO:0000259" key="11">
    <source>
        <dbReference type="PROSITE" id="PS50222"/>
    </source>
</evidence>
<evidence type="ECO:0000256" key="7">
    <source>
        <dbReference type="ARBA" id="ARBA00022846"/>
    </source>
</evidence>
<dbReference type="PROSITE" id="PS00018">
    <property type="entry name" value="EF_HAND_1"/>
    <property type="match status" value="2"/>
</dbReference>
<dbReference type="AlphaFoldDB" id="A0A7J6YA40"/>
<feature type="region of interest" description="Disordered" evidence="10">
    <location>
        <begin position="65"/>
        <end position="92"/>
    </location>
</feature>
<comment type="function">
    <text evidence="1">May contribute to the rapid motility of the trypanosomes, playing a role either in flagellar structure or in calcium metabolism. Could alternate between a GDP-bound inactive form to a calcium/GTP-bound active form.</text>
</comment>
<evidence type="ECO:0000256" key="1">
    <source>
        <dbReference type="ARBA" id="ARBA00002387"/>
    </source>
</evidence>
<accession>A0A7J6YA40</accession>
<dbReference type="InterPro" id="IPR003299">
    <property type="entry name" value="Calflagin-bd"/>
</dbReference>
<dbReference type="EMBL" id="JABDHM010000018">
    <property type="protein sequence ID" value="KAF5223624.1"/>
    <property type="molecule type" value="Genomic_DNA"/>
</dbReference>
<organism evidence="12 13">
    <name type="scientific">Trypanosoma cruzi</name>
    <dbReference type="NCBI Taxonomy" id="5693"/>
    <lineage>
        <taxon>Eukaryota</taxon>
        <taxon>Discoba</taxon>
        <taxon>Euglenozoa</taxon>
        <taxon>Kinetoplastea</taxon>
        <taxon>Metakinetoplastina</taxon>
        <taxon>Trypanosomatida</taxon>
        <taxon>Trypanosomatidae</taxon>
        <taxon>Trypanosoma</taxon>
        <taxon>Schizotrypanum</taxon>
    </lineage>
</organism>
<comment type="similarity">
    <text evidence="3">Belongs to the calflagin family.</text>
</comment>
<dbReference type="InterPro" id="IPR054322">
    <property type="entry name" value="FCABP_EF-hand"/>
</dbReference>
<dbReference type="Pfam" id="PF13499">
    <property type="entry name" value="EF-hand_7"/>
    <property type="match status" value="1"/>
</dbReference>
<sequence>MVIFTFYCRCVCVCVCVGSCALVAVCLLCRCGPWCHLSLSVVGLCACAQVVQQSIISRVKESNEMGACGSKGSTSDKGLASDKDGKNAKDRKEAWERIRQAIPREKTAEAKQRRIELFKKFDKNETGKLCYDEVHSGCLEVLKLDEFTPRVRDITKRAFDKARALGSKLENKGSEDFVEFLEFRLMLCYIYDFFELTVMFDEIDASGNMLVDEEELKRAVPKLEAWGAKVEDPAALFKELDKNGTGSVTFDEFAAWASAVKLDADGDPDNVPESA</sequence>
<feature type="domain" description="EF-hand" evidence="11">
    <location>
        <begin position="191"/>
        <end position="226"/>
    </location>
</feature>
<dbReference type="VEuPathDB" id="TriTrypDB:ECC02_003356"/>
<evidence type="ECO:0000256" key="9">
    <source>
        <dbReference type="ARBA" id="ARBA00023273"/>
    </source>
</evidence>
<keyword evidence="5" id="KW-0677">Repeat</keyword>
<reference evidence="12 13" key="1">
    <citation type="journal article" date="2019" name="Genome Biol. Evol.">
        <title>Nanopore Sequencing Significantly Improves Genome Assembly of the Protozoan Parasite Trypanosoma cruzi.</title>
        <authorList>
            <person name="Diaz-Viraque F."/>
            <person name="Pita S."/>
            <person name="Greif G."/>
            <person name="de Souza R.C.M."/>
            <person name="Iraola G."/>
            <person name="Robello C."/>
        </authorList>
    </citation>
    <scope>NUCLEOTIDE SEQUENCE [LARGE SCALE GENOMIC DNA]</scope>
    <source>
        <strain evidence="12 13">Berenice</strain>
    </source>
</reference>
<dbReference type="VEuPathDB" id="TriTrypDB:BCY84_22754"/>
<evidence type="ECO:0000256" key="3">
    <source>
        <dbReference type="ARBA" id="ARBA00005727"/>
    </source>
</evidence>
<evidence type="ECO:0000256" key="2">
    <source>
        <dbReference type="ARBA" id="ARBA00004230"/>
    </source>
</evidence>
<keyword evidence="6" id="KW-0106">Calcium</keyword>
<dbReference type="Proteomes" id="UP000583944">
    <property type="component" value="Unassembled WGS sequence"/>
</dbReference>
<comment type="caution">
    <text evidence="12">The sequence shown here is derived from an EMBL/GenBank/DDBJ whole genome shotgun (WGS) entry which is preliminary data.</text>
</comment>
<feature type="domain" description="EF-hand" evidence="11">
    <location>
        <begin position="109"/>
        <end position="144"/>
    </location>
</feature>
<dbReference type="SMART" id="SM00054">
    <property type="entry name" value="EFh"/>
    <property type="match status" value="3"/>
</dbReference>
<proteinExistence type="inferred from homology"/>
<gene>
    <name evidence="12" type="ORF">ECC02_003356</name>
</gene>
<evidence type="ECO:0000256" key="4">
    <source>
        <dbReference type="ARBA" id="ARBA00022723"/>
    </source>
</evidence>
<dbReference type="InterPro" id="IPR011992">
    <property type="entry name" value="EF-hand-dom_pair"/>
</dbReference>
<dbReference type="GO" id="GO:0005509">
    <property type="term" value="F:calcium ion binding"/>
    <property type="evidence" value="ECO:0007669"/>
    <property type="project" value="InterPro"/>
</dbReference>
<evidence type="ECO:0000313" key="12">
    <source>
        <dbReference type="EMBL" id="KAF5223624.1"/>
    </source>
</evidence>
<evidence type="ECO:0000313" key="13">
    <source>
        <dbReference type="Proteomes" id="UP000583944"/>
    </source>
</evidence>
<dbReference type="CDD" id="cd00051">
    <property type="entry name" value="EFh"/>
    <property type="match status" value="1"/>
</dbReference>
<dbReference type="InterPro" id="IPR018247">
    <property type="entry name" value="EF_Hand_1_Ca_BS"/>
</dbReference>
<evidence type="ECO:0000256" key="10">
    <source>
        <dbReference type="SAM" id="MobiDB-lite"/>
    </source>
</evidence>
<dbReference type="Pfam" id="PF22592">
    <property type="entry name" value="FCaBP_EF-hand"/>
    <property type="match status" value="1"/>
</dbReference>
<comment type="subcellular location">
    <subcellularLocation>
        <location evidence="2">Cell projection</location>
        <location evidence="2">Cilium</location>
        <location evidence="2">Flagellum</location>
    </subcellularLocation>
</comment>
<feature type="compositionally biased region" description="Basic and acidic residues" evidence="10">
    <location>
        <begin position="79"/>
        <end position="92"/>
    </location>
</feature>